<proteinExistence type="predicted"/>
<dbReference type="PANTHER" id="PTHR35617">
    <property type="entry name" value="PHAGE_INTEGRASE DOMAIN-CONTAINING PROTEIN"/>
    <property type="match status" value="1"/>
</dbReference>
<organism evidence="2 3">
    <name type="scientific">Allacma fusca</name>
    <dbReference type="NCBI Taxonomy" id="39272"/>
    <lineage>
        <taxon>Eukaryota</taxon>
        <taxon>Metazoa</taxon>
        <taxon>Ecdysozoa</taxon>
        <taxon>Arthropoda</taxon>
        <taxon>Hexapoda</taxon>
        <taxon>Collembola</taxon>
        <taxon>Symphypleona</taxon>
        <taxon>Sminthuridae</taxon>
        <taxon>Allacma</taxon>
    </lineage>
</organism>
<dbReference type="PANTHER" id="PTHR35617:SF3">
    <property type="entry name" value="CORE-BINDING (CB) DOMAIN-CONTAINING PROTEIN"/>
    <property type="match status" value="1"/>
</dbReference>
<evidence type="ECO:0000313" key="2">
    <source>
        <dbReference type="EMBL" id="CAG7828192.1"/>
    </source>
</evidence>
<name>A0A8J2PG13_9HEXA</name>
<dbReference type="Proteomes" id="UP000708208">
    <property type="component" value="Unassembled WGS sequence"/>
</dbReference>
<accession>A0A8J2PG13</accession>
<feature type="non-terminal residue" evidence="2">
    <location>
        <position position="1"/>
    </location>
</feature>
<protein>
    <recommendedName>
        <fullName evidence="1">Tyr recombinase domain-containing protein</fullName>
    </recommendedName>
</protein>
<dbReference type="GO" id="GO:0006310">
    <property type="term" value="P:DNA recombination"/>
    <property type="evidence" value="ECO:0007669"/>
    <property type="project" value="InterPro"/>
</dbReference>
<dbReference type="OrthoDB" id="6769862at2759"/>
<keyword evidence="3" id="KW-1185">Reference proteome</keyword>
<dbReference type="GO" id="GO:0015074">
    <property type="term" value="P:DNA integration"/>
    <property type="evidence" value="ECO:0007669"/>
    <property type="project" value="InterPro"/>
</dbReference>
<dbReference type="PROSITE" id="PS51898">
    <property type="entry name" value="TYR_RECOMBINASE"/>
    <property type="match status" value="1"/>
</dbReference>
<sequence>INCARSFLSLLSNGSTNDGIGSHPIIIRFLKGIGKTRPPHPRYDSTWDPSIVLSYLQKLEPIDSITLEQLTYKTIGLISLATAHRVQTFSKIQLDEISSSAEGIIIRISAPLKTSKPNSPQPTLYLPHFSDSPSLCVTRALTSYINRTIPFRSDSKKSLFLSFISPHNPVTAQTISRWLKQILKASGVDTNT</sequence>
<reference evidence="2" key="1">
    <citation type="submission" date="2021-06" db="EMBL/GenBank/DDBJ databases">
        <authorList>
            <person name="Hodson N. C."/>
            <person name="Mongue J. A."/>
            <person name="Jaron S. K."/>
        </authorList>
    </citation>
    <scope>NUCLEOTIDE SEQUENCE</scope>
</reference>
<feature type="non-terminal residue" evidence="2">
    <location>
        <position position="192"/>
    </location>
</feature>
<dbReference type="GO" id="GO:0003677">
    <property type="term" value="F:DNA binding"/>
    <property type="evidence" value="ECO:0007669"/>
    <property type="project" value="InterPro"/>
</dbReference>
<comment type="caution">
    <text evidence="2">The sequence shown here is derived from an EMBL/GenBank/DDBJ whole genome shotgun (WGS) entry which is preliminary data.</text>
</comment>
<gene>
    <name evidence="2" type="ORF">AFUS01_LOCUS38137</name>
</gene>
<dbReference type="EMBL" id="CAJVCH010546480">
    <property type="protein sequence ID" value="CAG7828192.1"/>
    <property type="molecule type" value="Genomic_DNA"/>
</dbReference>
<evidence type="ECO:0000313" key="3">
    <source>
        <dbReference type="Proteomes" id="UP000708208"/>
    </source>
</evidence>
<feature type="domain" description="Tyr recombinase" evidence="1">
    <location>
        <begin position="42"/>
        <end position="192"/>
    </location>
</feature>
<evidence type="ECO:0000259" key="1">
    <source>
        <dbReference type="PROSITE" id="PS51898"/>
    </source>
</evidence>
<dbReference type="InterPro" id="IPR002104">
    <property type="entry name" value="Integrase_catalytic"/>
</dbReference>
<dbReference type="AlphaFoldDB" id="A0A8J2PG13"/>